<dbReference type="AlphaFoldDB" id="A0A0Q3PWG4"/>
<gene>
    <name evidence="4" type="primary">LOC100842866</name>
    <name evidence="3" type="ORF">BRADI_3g06556v3</name>
</gene>
<feature type="compositionally biased region" description="Low complexity" evidence="1">
    <location>
        <begin position="278"/>
        <end position="300"/>
    </location>
</feature>
<dbReference type="PANTHER" id="PTHR33159">
    <property type="entry name" value="RPM1-INTERACTING PROTEIN 4 (RIN4) FAMILY PROTEIN"/>
    <property type="match status" value="1"/>
</dbReference>
<feature type="compositionally biased region" description="Pro residues" evidence="1">
    <location>
        <begin position="301"/>
        <end position="312"/>
    </location>
</feature>
<dbReference type="ExpressionAtlas" id="A0A0Q3PWG4">
    <property type="expression patterns" value="baseline and differential"/>
</dbReference>
<accession>A0A0Q3PWG4</accession>
<reference evidence="3 4" key="1">
    <citation type="journal article" date="2010" name="Nature">
        <title>Genome sequencing and analysis of the model grass Brachypodium distachyon.</title>
        <authorList>
            <consortium name="International Brachypodium Initiative"/>
        </authorList>
    </citation>
    <scope>NUCLEOTIDE SEQUENCE [LARGE SCALE GENOMIC DNA]</scope>
    <source>
        <strain evidence="3">Bd21</strain>
        <strain evidence="4">cv. Bd21</strain>
    </source>
</reference>
<feature type="region of interest" description="Disordered" evidence="1">
    <location>
        <begin position="198"/>
        <end position="335"/>
    </location>
</feature>
<feature type="domain" description="RIN4 pathogenic type III effector avirulence factor Avr cleavage site" evidence="2">
    <location>
        <begin position="333"/>
        <end position="367"/>
    </location>
</feature>
<proteinExistence type="predicted"/>
<feature type="compositionally biased region" description="Basic residues" evidence="1">
    <location>
        <begin position="395"/>
        <end position="405"/>
    </location>
</feature>
<evidence type="ECO:0000256" key="1">
    <source>
        <dbReference type="SAM" id="MobiDB-lite"/>
    </source>
</evidence>
<reference evidence="3" key="2">
    <citation type="submission" date="2017-06" db="EMBL/GenBank/DDBJ databases">
        <title>WGS assembly of Brachypodium distachyon.</title>
        <authorList>
            <consortium name="The International Brachypodium Initiative"/>
            <person name="Lucas S."/>
            <person name="Harmon-Smith M."/>
            <person name="Lail K."/>
            <person name="Tice H."/>
            <person name="Grimwood J."/>
            <person name="Bruce D."/>
            <person name="Barry K."/>
            <person name="Shu S."/>
            <person name="Lindquist E."/>
            <person name="Wang M."/>
            <person name="Pitluck S."/>
            <person name="Vogel J.P."/>
            <person name="Garvin D.F."/>
            <person name="Mockler T.C."/>
            <person name="Schmutz J."/>
            <person name="Rokhsar D."/>
            <person name="Bevan M.W."/>
        </authorList>
    </citation>
    <scope>NUCLEOTIDE SEQUENCE</scope>
    <source>
        <strain evidence="3">Bd21</strain>
    </source>
</reference>
<name>A0A0Q3PWG4_BRADI</name>
<evidence type="ECO:0000313" key="4">
    <source>
        <dbReference type="EnsemblPlants" id="KQJ93761"/>
    </source>
</evidence>
<protein>
    <recommendedName>
        <fullName evidence="2">RIN4 pathogenic type III effector avirulence factor Avr cleavage site domain-containing protein</fullName>
    </recommendedName>
</protein>
<feature type="compositionally biased region" description="Low complexity" evidence="1">
    <location>
        <begin position="244"/>
        <end position="265"/>
    </location>
</feature>
<dbReference type="OrthoDB" id="685291at2759"/>
<dbReference type="Proteomes" id="UP000008810">
    <property type="component" value="Chromosome 3"/>
</dbReference>
<evidence type="ECO:0000259" key="2">
    <source>
        <dbReference type="Pfam" id="PF05627"/>
    </source>
</evidence>
<dbReference type="InterPro" id="IPR008700">
    <property type="entry name" value="TypeIII_avirulence_cleave"/>
</dbReference>
<dbReference type="Pfam" id="PF05627">
    <property type="entry name" value="AvrRpt-cleavage"/>
    <property type="match status" value="2"/>
</dbReference>
<dbReference type="GeneID" id="100842866"/>
<feature type="region of interest" description="Disordered" evidence="1">
    <location>
        <begin position="381"/>
        <end position="405"/>
    </location>
</feature>
<dbReference type="PANTHER" id="PTHR33159:SF89">
    <property type="entry name" value="OS02G0189400 PROTEIN"/>
    <property type="match status" value="1"/>
</dbReference>
<organism evidence="3">
    <name type="scientific">Brachypodium distachyon</name>
    <name type="common">Purple false brome</name>
    <name type="synonym">Trachynia distachya</name>
    <dbReference type="NCBI Taxonomy" id="15368"/>
    <lineage>
        <taxon>Eukaryota</taxon>
        <taxon>Viridiplantae</taxon>
        <taxon>Streptophyta</taxon>
        <taxon>Embryophyta</taxon>
        <taxon>Tracheophyta</taxon>
        <taxon>Spermatophyta</taxon>
        <taxon>Magnoliopsida</taxon>
        <taxon>Liliopsida</taxon>
        <taxon>Poales</taxon>
        <taxon>Poaceae</taxon>
        <taxon>BOP clade</taxon>
        <taxon>Pooideae</taxon>
        <taxon>Stipodae</taxon>
        <taxon>Brachypodieae</taxon>
        <taxon>Brachypodium</taxon>
    </lineage>
</organism>
<dbReference type="InterPro" id="IPR040387">
    <property type="entry name" value="RIN4/NOI4"/>
</dbReference>
<sequence length="422" mass="46770">MAVMLPSRHFTGHAPNLKKKIMPSVSNLISWHDQNQKMKRNHRKRHQRFACYGRQFRRQGNSSLRIITTVQCMHLPKCRAVCLSCHRRGHICICIVTVDASMHGTTTPLFFFLLRGRVTRMLARWLELAGELCCVVKFLGKAVVPKFGSWDAENIGYTVFFEKVRENKTAPVPAAAAAPKAAAGDDYEFDPYEHYETLSSRTAPSRPASSHGHGPAPAPPPHRHYYPAAQPPPHHGGPYHRRTGSNGSSVAASESASSRGGSKFSPPRPYQTRYGNNHQAQAQARHQYPAQHAAPRVPAAGPSPPRYAPPAPANERRHGQGAQQGRANNNNKAPSAVPKFGVWDDEKNAAAGAQGYTVQFEKVKRHRAEVATKAAAVPDVLPRRFSPERPAASHRQQHHPRRKAKTSFLSKVYGCLFPVVRH</sequence>
<feature type="compositionally biased region" description="Low complexity" evidence="1">
    <location>
        <begin position="199"/>
        <end position="215"/>
    </location>
</feature>
<dbReference type="RefSeq" id="XP_010233947.1">
    <property type="nucleotide sequence ID" value="XM_010235645.3"/>
</dbReference>
<evidence type="ECO:0000313" key="5">
    <source>
        <dbReference type="Proteomes" id="UP000008810"/>
    </source>
</evidence>
<feature type="domain" description="RIN4 pathogenic type III effector avirulence factor Avr cleavage site" evidence="2">
    <location>
        <begin position="142"/>
        <end position="168"/>
    </location>
</feature>
<dbReference type="EMBL" id="CM000882">
    <property type="protein sequence ID" value="KQJ93761.1"/>
    <property type="molecule type" value="Genomic_DNA"/>
</dbReference>
<keyword evidence="5" id="KW-1185">Reference proteome</keyword>
<feature type="compositionally biased region" description="Low complexity" evidence="1">
    <location>
        <begin position="320"/>
        <end position="333"/>
    </location>
</feature>
<evidence type="ECO:0000313" key="3">
    <source>
        <dbReference type="EMBL" id="KQJ93761.1"/>
    </source>
</evidence>
<dbReference type="EnsemblPlants" id="KQJ93761">
    <property type="protein sequence ID" value="KQJ93761"/>
    <property type="gene ID" value="BRADI_3g06556v3"/>
</dbReference>
<reference evidence="4" key="3">
    <citation type="submission" date="2018-08" db="UniProtKB">
        <authorList>
            <consortium name="EnsemblPlants"/>
        </authorList>
    </citation>
    <scope>IDENTIFICATION</scope>
    <source>
        <strain evidence="4">cv. Bd21</strain>
    </source>
</reference>
<dbReference type="GO" id="GO:0005886">
    <property type="term" value="C:plasma membrane"/>
    <property type="evidence" value="ECO:0000318"/>
    <property type="project" value="GO_Central"/>
</dbReference>
<dbReference type="Gramene" id="KQJ93761">
    <property type="protein sequence ID" value="KQJ93761"/>
    <property type="gene ID" value="BRADI_3g06556v3"/>
</dbReference>